<protein>
    <submittedName>
        <fullName evidence="1">Uncharacterized protein</fullName>
    </submittedName>
</protein>
<comment type="caution">
    <text evidence="1">The sequence shown here is derived from an EMBL/GenBank/DDBJ whole genome shotgun (WGS) entry which is preliminary data.</text>
</comment>
<reference evidence="1 2" key="1">
    <citation type="journal article" date="2019" name="Sci. Rep.">
        <title>Orb-weaving spider Araneus ventricosus genome elucidates the spidroin gene catalogue.</title>
        <authorList>
            <person name="Kono N."/>
            <person name="Nakamura H."/>
            <person name="Ohtoshi R."/>
            <person name="Moran D.A.P."/>
            <person name="Shinohara A."/>
            <person name="Yoshida Y."/>
            <person name="Fujiwara M."/>
            <person name="Mori M."/>
            <person name="Tomita M."/>
            <person name="Arakawa K."/>
        </authorList>
    </citation>
    <scope>NUCLEOTIDE SEQUENCE [LARGE SCALE GENOMIC DNA]</scope>
</reference>
<organism evidence="1 2">
    <name type="scientific">Araneus ventricosus</name>
    <name type="common">Orbweaver spider</name>
    <name type="synonym">Epeira ventricosa</name>
    <dbReference type="NCBI Taxonomy" id="182803"/>
    <lineage>
        <taxon>Eukaryota</taxon>
        <taxon>Metazoa</taxon>
        <taxon>Ecdysozoa</taxon>
        <taxon>Arthropoda</taxon>
        <taxon>Chelicerata</taxon>
        <taxon>Arachnida</taxon>
        <taxon>Araneae</taxon>
        <taxon>Araneomorphae</taxon>
        <taxon>Entelegynae</taxon>
        <taxon>Araneoidea</taxon>
        <taxon>Araneidae</taxon>
        <taxon>Araneus</taxon>
    </lineage>
</organism>
<keyword evidence="2" id="KW-1185">Reference proteome</keyword>
<name>A0A4Y2NNL8_ARAVE</name>
<dbReference type="Proteomes" id="UP000499080">
    <property type="component" value="Unassembled WGS sequence"/>
</dbReference>
<proteinExistence type="predicted"/>
<dbReference type="EMBL" id="BGPR01009329">
    <property type="protein sequence ID" value="GBN39336.1"/>
    <property type="molecule type" value="Genomic_DNA"/>
</dbReference>
<evidence type="ECO:0000313" key="2">
    <source>
        <dbReference type="Proteomes" id="UP000499080"/>
    </source>
</evidence>
<accession>A0A4Y2NNL8</accession>
<sequence length="120" mass="13404">MHCLKKKLSVNSVQDEQQNNLSPLVVDHFCQFLSSQTLLDVPRLGDSAGIVVEEWPSSQLFTRFPKSLKLVLDSQPCFSWDTCASALIMRSQRTEKSRQRHLAEQSGVDSIAGLVGVKKC</sequence>
<gene>
    <name evidence="1" type="ORF">AVEN_110111_1</name>
</gene>
<evidence type="ECO:0000313" key="1">
    <source>
        <dbReference type="EMBL" id="GBN39336.1"/>
    </source>
</evidence>
<dbReference type="AlphaFoldDB" id="A0A4Y2NNL8"/>